<dbReference type="PANTHER" id="PTHR47022:SF1">
    <property type="entry name" value="BTB AND MATH DOMAIN-CONTAINING PROTEIN 36-RELATED"/>
    <property type="match status" value="1"/>
</dbReference>
<dbReference type="EMBL" id="JOJR01000230">
    <property type="protein sequence ID" value="RCN41585.1"/>
    <property type="molecule type" value="Genomic_DNA"/>
</dbReference>
<evidence type="ECO:0000313" key="4">
    <source>
        <dbReference type="Proteomes" id="UP000252519"/>
    </source>
</evidence>
<reference evidence="3 4" key="1">
    <citation type="submission" date="2014-10" db="EMBL/GenBank/DDBJ databases">
        <title>Draft genome of the hookworm Ancylostoma caninum.</title>
        <authorList>
            <person name="Mitreva M."/>
        </authorList>
    </citation>
    <scope>NUCLEOTIDE SEQUENCE [LARGE SCALE GENOMIC DNA]</scope>
    <source>
        <strain evidence="3 4">Baltimore</strain>
    </source>
</reference>
<evidence type="ECO:0000259" key="2">
    <source>
        <dbReference type="PROSITE" id="PS50144"/>
    </source>
</evidence>
<dbReference type="OrthoDB" id="289038at2759"/>
<feature type="non-terminal residue" evidence="3">
    <location>
        <position position="1"/>
    </location>
</feature>
<dbReference type="Proteomes" id="UP000252519">
    <property type="component" value="Unassembled WGS sequence"/>
</dbReference>
<gene>
    <name evidence="3" type="ORF">ANCCAN_12453</name>
</gene>
<feature type="compositionally biased region" description="Polar residues" evidence="1">
    <location>
        <begin position="339"/>
        <end position="356"/>
    </location>
</feature>
<dbReference type="STRING" id="29170.A0A368GEX8"/>
<dbReference type="Pfam" id="PF22486">
    <property type="entry name" value="MATH_2"/>
    <property type="match status" value="1"/>
</dbReference>
<organism evidence="3 4">
    <name type="scientific">Ancylostoma caninum</name>
    <name type="common">Dog hookworm</name>
    <dbReference type="NCBI Taxonomy" id="29170"/>
    <lineage>
        <taxon>Eukaryota</taxon>
        <taxon>Metazoa</taxon>
        <taxon>Ecdysozoa</taxon>
        <taxon>Nematoda</taxon>
        <taxon>Chromadorea</taxon>
        <taxon>Rhabditida</taxon>
        <taxon>Rhabditina</taxon>
        <taxon>Rhabditomorpha</taxon>
        <taxon>Strongyloidea</taxon>
        <taxon>Ancylostomatidae</taxon>
        <taxon>Ancylostomatinae</taxon>
        <taxon>Ancylostoma</taxon>
    </lineage>
</organism>
<evidence type="ECO:0000256" key="1">
    <source>
        <dbReference type="SAM" id="MobiDB-lite"/>
    </source>
</evidence>
<dbReference type="InterPro" id="IPR008974">
    <property type="entry name" value="TRAF-like"/>
</dbReference>
<dbReference type="AlphaFoldDB" id="A0A368GEX8"/>
<evidence type="ECO:0000313" key="3">
    <source>
        <dbReference type="EMBL" id="RCN41585.1"/>
    </source>
</evidence>
<sequence length="414" mass="47179">LLIYRARNGVHRLVWTSLRSSALPLIKFSFQAEDGGSWKLFPPTDGVNEETSIRGMSNRCALWSCKSFFVESAQSHCIEWLASCELRKYTSDQLSSHNDFACDRRTNVESYDTAFFEDGGYALFSVQADQWSPMIGIVLNLLWRIMVMPKQHMVQKKNQKCMGFFLQCCPDNTYSDAWTCQSVAEMRLIAQKPGVQNFVRKTTHVYSAKENDWGYSCFMTWADVLDESQGYIKDDRVTLEITVKAEAPKNMMSREDFRRSIDQWYNLAEMQLARGQVDLSIEANAQALKFCKDKDKQSQEKLEAQRERLVNHKLVESIHRIEKVKDVPKGTGDALRPTSLRQALTGAQKSATTSKATKVIKKERRNIVQQGKKSGSTLAVKNTERKSGDGDEDNTNSLSSEEAKQRTDKTEKVL</sequence>
<name>A0A368GEX8_ANCCA</name>
<accession>A0A368GEX8</accession>
<feature type="region of interest" description="Disordered" evidence="1">
    <location>
        <begin position="328"/>
        <end position="414"/>
    </location>
</feature>
<proteinExistence type="predicted"/>
<keyword evidence="4" id="KW-1185">Reference proteome</keyword>
<dbReference type="SUPFAM" id="SSF49599">
    <property type="entry name" value="TRAF domain-like"/>
    <property type="match status" value="1"/>
</dbReference>
<feature type="compositionally biased region" description="Polar residues" evidence="1">
    <location>
        <begin position="367"/>
        <end position="380"/>
    </location>
</feature>
<comment type="caution">
    <text evidence="3">The sequence shown here is derived from an EMBL/GenBank/DDBJ whole genome shotgun (WGS) entry which is preliminary data.</text>
</comment>
<protein>
    <submittedName>
        <fullName evidence="3">MATH domain protein</fullName>
    </submittedName>
</protein>
<feature type="compositionally biased region" description="Basic and acidic residues" evidence="1">
    <location>
        <begin position="401"/>
        <end position="414"/>
    </location>
</feature>
<dbReference type="PROSITE" id="PS50144">
    <property type="entry name" value="MATH"/>
    <property type="match status" value="1"/>
</dbReference>
<dbReference type="InterPro" id="IPR002083">
    <property type="entry name" value="MATH/TRAF_dom"/>
</dbReference>
<dbReference type="Gene3D" id="2.60.210.10">
    <property type="entry name" value="Apoptosis, Tumor Necrosis Factor Receptor Associated Protein 2, Chain A"/>
    <property type="match status" value="1"/>
</dbReference>
<dbReference type="PANTHER" id="PTHR47022">
    <property type="entry name" value="BTB AND MATH DOMAIN-CONTAINING PROTEIN 36-RELATED"/>
    <property type="match status" value="1"/>
</dbReference>
<feature type="domain" description="MATH" evidence="2">
    <location>
        <begin position="84"/>
        <end position="243"/>
    </location>
</feature>